<name>A0A0C2WPE8_AMAMK</name>
<dbReference type="GO" id="GO:0031966">
    <property type="term" value="C:mitochondrial membrane"/>
    <property type="evidence" value="ECO:0007669"/>
    <property type="project" value="UniProtKB-SubCell"/>
</dbReference>
<dbReference type="STRING" id="946122.A0A0C2WPE8"/>
<dbReference type="InParanoid" id="A0A0C2WPE8"/>
<gene>
    <name evidence="12" type="ORF">M378DRAFT_186973</name>
</gene>
<evidence type="ECO:0000256" key="2">
    <source>
        <dbReference type="ARBA" id="ARBA00006375"/>
    </source>
</evidence>
<feature type="repeat" description="Solcar" evidence="9">
    <location>
        <begin position="264"/>
        <end position="367"/>
    </location>
</feature>
<keyword evidence="8 9" id="KW-0472">Membrane</keyword>
<dbReference type="InterPro" id="IPR002067">
    <property type="entry name" value="MCP"/>
</dbReference>
<evidence type="ECO:0000256" key="7">
    <source>
        <dbReference type="ARBA" id="ARBA00023128"/>
    </source>
</evidence>
<feature type="transmembrane region" description="Helical" evidence="11">
    <location>
        <begin position="71"/>
        <end position="93"/>
    </location>
</feature>
<dbReference type="InterPro" id="IPR050567">
    <property type="entry name" value="Mitochondrial_Carrier"/>
</dbReference>
<dbReference type="GO" id="GO:0000064">
    <property type="term" value="F:L-ornithine transmembrane transporter activity"/>
    <property type="evidence" value="ECO:0007669"/>
    <property type="project" value="TreeGrafter"/>
</dbReference>
<evidence type="ECO:0000256" key="6">
    <source>
        <dbReference type="ARBA" id="ARBA00022989"/>
    </source>
</evidence>
<dbReference type="Pfam" id="PF00153">
    <property type="entry name" value="Mito_carr"/>
    <property type="match status" value="4"/>
</dbReference>
<dbReference type="PANTHER" id="PTHR45624:SF31">
    <property type="entry name" value="MITOCHONDRIAL ORNITHINE TRANSPORTER 1"/>
    <property type="match status" value="1"/>
</dbReference>
<evidence type="ECO:0000256" key="5">
    <source>
        <dbReference type="ARBA" id="ARBA00022737"/>
    </source>
</evidence>
<dbReference type="GO" id="GO:1990575">
    <property type="term" value="P:mitochondrial L-ornithine transmembrane transport"/>
    <property type="evidence" value="ECO:0007669"/>
    <property type="project" value="TreeGrafter"/>
</dbReference>
<keyword evidence="3 10" id="KW-0813">Transport</keyword>
<evidence type="ECO:0000313" key="13">
    <source>
        <dbReference type="Proteomes" id="UP000054549"/>
    </source>
</evidence>
<feature type="transmembrane region" description="Helical" evidence="11">
    <location>
        <begin position="338"/>
        <end position="361"/>
    </location>
</feature>
<dbReference type="PROSITE" id="PS50920">
    <property type="entry name" value="SOLCAR"/>
    <property type="match status" value="3"/>
</dbReference>
<dbReference type="PRINTS" id="PR00926">
    <property type="entry name" value="MITOCARRIER"/>
</dbReference>
<feature type="repeat" description="Solcar" evidence="9">
    <location>
        <begin position="8"/>
        <end position="96"/>
    </location>
</feature>
<dbReference type="HOGENOM" id="CLU_015166_16_3_1"/>
<keyword evidence="5" id="KW-0677">Repeat</keyword>
<proteinExistence type="inferred from homology"/>
<keyword evidence="4 9" id="KW-0812">Transmembrane</keyword>
<feature type="transmembrane region" description="Helical" evidence="11">
    <location>
        <begin position="113"/>
        <end position="135"/>
    </location>
</feature>
<evidence type="ECO:0000313" key="12">
    <source>
        <dbReference type="EMBL" id="KIL63502.1"/>
    </source>
</evidence>
<accession>A0A0C2WPE8</accession>
<dbReference type="InterPro" id="IPR023395">
    <property type="entry name" value="MCP_dom_sf"/>
</dbReference>
<dbReference type="Proteomes" id="UP000054549">
    <property type="component" value="Unassembled WGS sequence"/>
</dbReference>
<evidence type="ECO:0000256" key="9">
    <source>
        <dbReference type="PROSITE-ProRule" id="PRU00282"/>
    </source>
</evidence>
<evidence type="ECO:0000256" key="1">
    <source>
        <dbReference type="ARBA" id="ARBA00004225"/>
    </source>
</evidence>
<keyword evidence="13" id="KW-1185">Reference proteome</keyword>
<protein>
    <recommendedName>
        <fullName evidence="14">Mitochondrial carrier</fullName>
    </recommendedName>
</protein>
<dbReference type="Gene3D" id="1.50.40.10">
    <property type="entry name" value="Mitochondrial carrier domain"/>
    <property type="match status" value="2"/>
</dbReference>
<dbReference type="SUPFAM" id="SSF103506">
    <property type="entry name" value="Mitochondrial carrier"/>
    <property type="match status" value="1"/>
</dbReference>
<dbReference type="AlphaFoldDB" id="A0A0C2WPE8"/>
<organism evidence="12 13">
    <name type="scientific">Amanita muscaria (strain Koide BX008)</name>
    <dbReference type="NCBI Taxonomy" id="946122"/>
    <lineage>
        <taxon>Eukaryota</taxon>
        <taxon>Fungi</taxon>
        <taxon>Dikarya</taxon>
        <taxon>Basidiomycota</taxon>
        <taxon>Agaricomycotina</taxon>
        <taxon>Agaricomycetes</taxon>
        <taxon>Agaricomycetidae</taxon>
        <taxon>Agaricales</taxon>
        <taxon>Pluteineae</taxon>
        <taxon>Amanitaceae</taxon>
        <taxon>Amanita</taxon>
    </lineage>
</organism>
<comment type="similarity">
    <text evidence="2 10">Belongs to the mitochondrial carrier (TC 2.A.29) family.</text>
</comment>
<evidence type="ECO:0000256" key="4">
    <source>
        <dbReference type="ARBA" id="ARBA00022692"/>
    </source>
</evidence>
<dbReference type="PANTHER" id="PTHR45624">
    <property type="entry name" value="MITOCHONDRIAL BASIC AMINO ACIDS TRANSPORTER-RELATED"/>
    <property type="match status" value="1"/>
</dbReference>
<comment type="subcellular location">
    <subcellularLocation>
        <location evidence="1">Mitochondrion membrane</location>
        <topology evidence="1">Multi-pass membrane protein</topology>
    </subcellularLocation>
</comment>
<evidence type="ECO:0000256" key="3">
    <source>
        <dbReference type="ARBA" id="ARBA00022448"/>
    </source>
</evidence>
<sequence length="369" mass="39818">MTAREATRDIMLGSFAGMIAATMEYPLDLAKVRLQAQLLYHTNTTPLRFNGPWHCLIQTWKNEGVRGLYRGLPAPIVGAMAETATLFLSYSYFQNLIRSVSDTGKDLPLSLSQLGLAAGGAGFVASFILTPIELVKCRMQVQLMNLPIYMDPPSARNLSTSAAQVSNPTLIVPARPAPIADLQVLASAKVSSVAIVRKPEGPWSIIRSVVRSYGLRGLWLGHTGTMLRESGGSALWFSTKEWTASWLHNRRRQGDLPRKKKENPLPWESALAGALAGGVSTLLLYPADTVKSAVQTEDEFRPRPLPAAPGKISGSSVRPNSAFMAVAKQMYIANGIKGFYAGCGMTVVRAVPGSAVIFAVYDGLSAWLA</sequence>
<evidence type="ECO:0000256" key="8">
    <source>
        <dbReference type="ARBA" id="ARBA00023136"/>
    </source>
</evidence>
<reference evidence="12 13" key="1">
    <citation type="submission" date="2014-04" db="EMBL/GenBank/DDBJ databases">
        <title>Evolutionary Origins and Diversification of the Mycorrhizal Mutualists.</title>
        <authorList>
            <consortium name="DOE Joint Genome Institute"/>
            <consortium name="Mycorrhizal Genomics Consortium"/>
            <person name="Kohler A."/>
            <person name="Kuo A."/>
            <person name="Nagy L.G."/>
            <person name="Floudas D."/>
            <person name="Copeland A."/>
            <person name="Barry K.W."/>
            <person name="Cichocki N."/>
            <person name="Veneault-Fourrey C."/>
            <person name="LaButti K."/>
            <person name="Lindquist E.A."/>
            <person name="Lipzen A."/>
            <person name="Lundell T."/>
            <person name="Morin E."/>
            <person name="Murat C."/>
            <person name="Riley R."/>
            <person name="Ohm R."/>
            <person name="Sun H."/>
            <person name="Tunlid A."/>
            <person name="Henrissat B."/>
            <person name="Grigoriev I.V."/>
            <person name="Hibbett D.S."/>
            <person name="Martin F."/>
        </authorList>
    </citation>
    <scope>NUCLEOTIDE SEQUENCE [LARGE SCALE GENOMIC DNA]</scope>
    <source>
        <strain evidence="12 13">Koide BX008</strain>
    </source>
</reference>
<keyword evidence="7" id="KW-0496">Mitochondrion</keyword>
<dbReference type="InterPro" id="IPR018108">
    <property type="entry name" value="MCP_transmembrane"/>
</dbReference>
<evidence type="ECO:0000256" key="11">
    <source>
        <dbReference type="SAM" id="Phobius"/>
    </source>
</evidence>
<keyword evidence="6 11" id="KW-1133">Transmembrane helix</keyword>
<evidence type="ECO:0000256" key="10">
    <source>
        <dbReference type="RuleBase" id="RU000488"/>
    </source>
</evidence>
<dbReference type="OrthoDB" id="2139348at2759"/>
<evidence type="ECO:0008006" key="14">
    <source>
        <dbReference type="Google" id="ProtNLM"/>
    </source>
</evidence>
<feature type="repeat" description="Solcar" evidence="9">
    <location>
        <begin position="109"/>
        <end position="246"/>
    </location>
</feature>
<dbReference type="EMBL" id="KN818258">
    <property type="protein sequence ID" value="KIL63502.1"/>
    <property type="molecule type" value="Genomic_DNA"/>
</dbReference>